<accession>L8JI07</accession>
<dbReference type="RefSeq" id="WP_009583255.1">
    <property type="nucleotide sequence ID" value="NZ_AMZN01000111.1"/>
</dbReference>
<evidence type="ECO:0008006" key="3">
    <source>
        <dbReference type="Google" id="ProtNLM"/>
    </source>
</evidence>
<name>L8JI07_9BACT</name>
<dbReference type="InterPro" id="IPR029044">
    <property type="entry name" value="Nucleotide-diphossugar_trans"/>
</dbReference>
<dbReference type="eggNOG" id="COG1216">
    <property type="taxonomic scope" value="Bacteria"/>
</dbReference>
<dbReference type="SUPFAM" id="SSF53448">
    <property type="entry name" value="Nucleotide-diphospho-sugar transferases"/>
    <property type="match status" value="1"/>
</dbReference>
<evidence type="ECO:0000313" key="2">
    <source>
        <dbReference type="Proteomes" id="UP000011135"/>
    </source>
</evidence>
<organism evidence="1 2">
    <name type="scientific">Fulvivirga imtechensis AK7</name>
    <dbReference type="NCBI Taxonomy" id="1237149"/>
    <lineage>
        <taxon>Bacteria</taxon>
        <taxon>Pseudomonadati</taxon>
        <taxon>Bacteroidota</taxon>
        <taxon>Cytophagia</taxon>
        <taxon>Cytophagales</taxon>
        <taxon>Fulvivirgaceae</taxon>
        <taxon>Fulvivirga</taxon>
    </lineage>
</organism>
<reference evidence="1 2" key="1">
    <citation type="submission" date="2012-12" db="EMBL/GenBank/DDBJ databases">
        <title>Genome assembly of Fulvivirga imtechensis AK7.</title>
        <authorList>
            <person name="Nupur N."/>
            <person name="Khatri I."/>
            <person name="Kumar R."/>
            <person name="Subramanian S."/>
            <person name="Pinnaka A."/>
        </authorList>
    </citation>
    <scope>NUCLEOTIDE SEQUENCE [LARGE SCALE GENOMIC DNA]</scope>
    <source>
        <strain evidence="1 2">AK7</strain>
    </source>
</reference>
<dbReference type="Gene3D" id="3.90.550.10">
    <property type="entry name" value="Spore Coat Polysaccharide Biosynthesis Protein SpsA, Chain A"/>
    <property type="match status" value="1"/>
</dbReference>
<gene>
    <name evidence="1" type="ORF">C900_00340</name>
</gene>
<comment type="caution">
    <text evidence="1">The sequence shown here is derived from an EMBL/GenBank/DDBJ whole genome shotgun (WGS) entry which is preliminary data.</text>
</comment>
<dbReference type="AlphaFoldDB" id="L8JI07"/>
<evidence type="ECO:0000313" key="1">
    <source>
        <dbReference type="EMBL" id="ELR68506.1"/>
    </source>
</evidence>
<sequence>MKSTASEVSLKAPVLFLVFNRPEVTWQVFEAIRLAKPRQLFVAADGPRNDKPGEAETCRKVREIATDVDWECEVSTLFQKENRGCGEAVSEAITWFFSHVKEGIILEDDCLPALDFFRFCSEMLRCYRHDTRIMQVGGNNLLPLKHRDHEYSYFFSNHNYIWGWATWKRAWDLFSYDMKYYEKVGEKRYHDQYFQSFDEQDYFQYVFDRTYSGADYLTSWDYQWQYTRMLNAGLTVVPSKNLVVNLGFGKDATHTVSNNAIINSMKLEPMDFPLRHPEFVMVDRHMDSAIFKRLFTTRWSRTKQRIKRIVPKGWLEGGKKYFNLLY</sequence>
<protein>
    <recommendedName>
        <fullName evidence="3">Methyltransferase FkbM</fullName>
    </recommendedName>
</protein>
<dbReference type="STRING" id="1237149.C900_00340"/>
<dbReference type="PATRIC" id="fig|1237149.3.peg.5454"/>
<dbReference type="OrthoDB" id="9785375at2"/>
<proteinExistence type="predicted"/>
<dbReference type="Proteomes" id="UP000011135">
    <property type="component" value="Unassembled WGS sequence"/>
</dbReference>
<keyword evidence="2" id="KW-1185">Reference proteome</keyword>
<dbReference type="EMBL" id="AMZN01000111">
    <property type="protein sequence ID" value="ELR68506.1"/>
    <property type="molecule type" value="Genomic_DNA"/>
</dbReference>